<reference evidence="2 3" key="1">
    <citation type="submission" date="2019-12" db="EMBL/GenBank/DDBJ databases">
        <title>WGS of CPCC 203550 I12A-02606.</title>
        <authorList>
            <person name="Jiang Z."/>
        </authorList>
    </citation>
    <scope>NUCLEOTIDE SEQUENCE [LARGE SCALE GENOMIC DNA]</scope>
    <source>
        <strain evidence="2 3">I12A-02606</strain>
    </source>
</reference>
<feature type="compositionally biased region" description="Basic residues" evidence="1">
    <location>
        <begin position="1"/>
        <end position="10"/>
    </location>
</feature>
<dbReference type="Pfam" id="PF06042">
    <property type="entry name" value="NTP_transf_6"/>
    <property type="match status" value="1"/>
</dbReference>
<evidence type="ECO:0000313" key="2">
    <source>
        <dbReference type="EMBL" id="NEM07904.1"/>
    </source>
</evidence>
<dbReference type="PANTHER" id="PTHR39166">
    <property type="entry name" value="BLL1166 PROTEIN"/>
    <property type="match status" value="1"/>
</dbReference>
<comment type="caution">
    <text evidence="2">The sequence shown here is derived from an EMBL/GenBank/DDBJ whole genome shotgun (WGS) entry which is preliminary data.</text>
</comment>
<evidence type="ECO:0000256" key="1">
    <source>
        <dbReference type="SAM" id="MobiDB-lite"/>
    </source>
</evidence>
<gene>
    <name evidence="2" type="ORF">GCU54_18110</name>
</gene>
<dbReference type="InterPro" id="IPR009267">
    <property type="entry name" value="NTP_transf_6"/>
</dbReference>
<dbReference type="EMBL" id="JAAGWE010000031">
    <property type="protein sequence ID" value="NEM07904.1"/>
    <property type="molecule type" value="Genomic_DNA"/>
</dbReference>
<keyword evidence="2" id="KW-0808">Transferase</keyword>
<organism evidence="2 3">
    <name type="scientific">Geodermatophilus normandii</name>
    <dbReference type="NCBI Taxonomy" id="1137989"/>
    <lineage>
        <taxon>Bacteria</taxon>
        <taxon>Bacillati</taxon>
        <taxon>Actinomycetota</taxon>
        <taxon>Actinomycetes</taxon>
        <taxon>Geodermatophilales</taxon>
        <taxon>Geodermatophilaceae</taxon>
        <taxon>Geodermatophilus</taxon>
    </lineage>
</organism>
<dbReference type="GO" id="GO:0016740">
    <property type="term" value="F:transferase activity"/>
    <property type="evidence" value="ECO:0007669"/>
    <property type="project" value="UniProtKB-KW"/>
</dbReference>
<dbReference type="AlphaFoldDB" id="A0A6P0GKZ7"/>
<dbReference type="Proteomes" id="UP000471126">
    <property type="component" value="Unassembled WGS sequence"/>
</dbReference>
<dbReference type="PANTHER" id="PTHR39166:SF1">
    <property type="entry name" value="BLL1166 PROTEIN"/>
    <property type="match status" value="1"/>
</dbReference>
<sequence length="227" mass="24149">MEGRPRHRGPHGSPGPVRGDPAGGGAARHGVGHPPRGVSAEERFLGLVLADPTVAAVLQRAPALGVGDWWLTAGLLFQTAWNALTGRPPGTGIRDADLVYLDPDPSWDAEDAVIRRGADLFAGLPVPVEIRNQGRVHLWYADRFGAAPPAPFRDCRQAIAAFEATCCAVGVTVDGDGPRLYAPHGLDDLLGLVVRPNPASPARRGTLEAKVARWRSVWPELTVLPRS</sequence>
<protein>
    <submittedName>
        <fullName evidence="2">Nucleotidyltransferase family protein</fullName>
    </submittedName>
</protein>
<feature type="region of interest" description="Disordered" evidence="1">
    <location>
        <begin position="1"/>
        <end position="35"/>
    </location>
</feature>
<evidence type="ECO:0000313" key="3">
    <source>
        <dbReference type="Proteomes" id="UP000471126"/>
    </source>
</evidence>
<proteinExistence type="predicted"/>
<name>A0A6P0GKZ7_9ACTN</name>
<accession>A0A6P0GKZ7</accession>